<dbReference type="EMBL" id="BDGG01000006">
    <property type="protein sequence ID" value="GAV00200.1"/>
    <property type="molecule type" value="Genomic_DNA"/>
</dbReference>
<keyword evidence="3" id="KW-1185">Reference proteome</keyword>
<feature type="compositionally biased region" description="Polar residues" evidence="1">
    <location>
        <begin position="121"/>
        <end position="138"/>
    </location>
</feature>
<comment type="caution">
    <text evidence="2">The sequence shown here is derived from an EMBL/GenBank/DDBJ whole genome shotgun (WGS) entry which is preliminary data.</text>
</comment>
<proteinExistence type="predicted"/>
<name>A0A1D1VEZ5_RAMVA</name>
<sequence length="240" mass="26718">MALDDSPSNPKQQIVLDLYCQRPPWSARIFDVHQAKNIREYIIKTYFRHFEMYKYAFTPTIYMDLKIEYETTAIGVPAEPTKDVKLHDGVRNRELTLEELLHEINLEDEEKSVPGAPAHNGGTTSNSGGQQPSTTNHQPLGGTVDSKIPDSHSATDPSTHAGEAANRQLAELEGLIAKQMDAQLKILRDRITSKFQQLDQLLVTSTNASLPIDQFSLDPAKSANHNAGKHAKKTPPPKKK</sequence>
<dbReference type="PANTHER" id="PTHR28457:SF1">
    <property type="entry name" value="CILIA- AND FLAGELLA-ASSOCIATED PROTEIN 119"/>
    <property type="match status" value="1"/>
</dbReference>
<evidence type="ECO:0000313" key="3">
    <source>
        <dbReference type="Proteomes" id="UP000186922"/>
    </source>
</evidence>
<evidence type="ECO:0000256" key="1">
    <source>
        <dbReference type="SAM" id="MobiDB-lite"/>
    </source>
</evidence>
<evidence type="ECO:0000313" key="2">
    <source>
        <dbReference type="EMBL" id="GAV00200.1"/>
    </source>
</evidence>
<reference evidence="2 3" key="1">
    <citation type="journal article" date="2016" name="Nat. Commun.">
        <title>Extremotolerant tardigrade genome and improved radiotolerance of human cultured cells by tardigrade-unique protein.</title>
        <authorList>
            <person name="Hashimoto T."/>
            <person name="Horikawa D.D."/>
            <person name="Saito Y."/>
            <person name="Kuwahara H."/>
            <person name="Kozuka-Hata H."/>
            <person name="Shin-I T."/>
            <person name="Minakuchi Y."/>
            <person name="Ohishi K."/>
            <person name="Motoyama A."/>
            <person name="Aizu T."/>
            <person name="Enomoto A."/>
            <person name="Kondo K."/>
            <person name="Tanaka S."/>
            <person name="Hara Y."/>
            <person name="Koshikawa S."/>
            <person name="Sagara H."/>
            <person name="Miura T."/>
            <person name="Yokobori S."/>
            <person name="Miyagawa K."/>
            <person name="Suzuki Y."/>
            <person name="Kubo T."/>
            <person name="Oyama M."/>
            <person name="Kohara Y."/>
            <person name="Fujiyama A."/>
            <person name="Arakawa K."/>
            <person name="Katayama T."/>
            <person name="Toyoda A."/>
            <person name="Kunieda T."/>
        </authorList>
    </citation>
    <scope>NUCLEOTIDE SEQUENCE [LARGE SCALE GENOMIC DNA]</scope>
    <source>
        <strain evidence="2 3">YOKOZUNA-1</strain>
    </source>
</reference>
<dbReference type="STRING" id="947166.A0A1D1VEZ5"/>
<dbReference type="Proteomes" id="UP000186922">
    <property type="component" value="Unassembled WGS sequence"/>
</dbReference>
<protein>
    <submittedName>
        <fullName evidence="2">Uncharacterized protein</fullName>
    </submittedName>
</protein>
<gene>
    <name evidence="2" type="primary">RvY_11084-1</name>
    <name evidence="2" type="synonym">RvY_11084.1</name>
    <name evidence="2" type="ORF">RvY_11084</name>
</gene>
<dbReference type="OrthoDB" id="425082at2759"/>
<feature type="compositionally biased region" description="Basic residues" evidence="1">
    <location>
        <begin position="227"/>
        <end position="240"/>
    </location>
</feature>
<dbReference type="Pfam" id="PF14769">
    <property type="entry name" value="CLAMP"/>
    <property type="match status" value="1"/>
</dbReference>
<dbReference type="PANTHER" id="PTHR28457">
    <property type="entry name" value="COILED-COIL DOMAIN-CONTAINING PROTEIN 189"/>
    <property type="match status" value="1"/>
</dbReference>
<accession>A0A1D1VEZ5</accession>
<dbReference type="AlphaFoldDB" id="A0A1D1VEZ5"/>
<feature type="region of interest" description="Disordered" evidence="1">
    <location>
        <begin position="104"/>
        <end position="161"/>
    </location>
</feature>
<dbReference type="InterPro" id="IPR032727">
    <property type="entry name" value="CLAMP"/>
</dbReference>
<feature type="region of interest" description="Disordered" evidence="1">
    <location>
        <begin position="215"/>
        <end position="240"/>
    </location>
</feature>
<organism evidence="2 3">
    <name type="scientific">Ramazzottius varieornatus</name>
    <name type="common">Water bear</name>
    <name type="synonym">Tardigrade</name>
    <dbReference type="NCBI Taxonomy" id="947166"/>
    <lineage>
        <taxon>Eukaryota</taxon>
        <taxon>Metazoa</taxon>
        <taxon>Ecdysozoa</taxon>
        <taxon>Tardigrada</taxon>
        <taxon>Eutardigrada</taxon>
        <taxon>Parachela</taxon>
        <taxon>Hypsibioidea</taxon>
        <taxon>Ramazzottiidae</taxon>
        <taxon>Ramazzottius</taxon>
    </lineage>
</organism>